<proteinExistence type="predicted"/>
<sequence>MEFSASFINNLNQAPNAWLASFNSFSGIVAKLFLVSLAGILLGAIMLTIKTSRFHTLNRFKKFWFIIKMIIGVPPVLEFMTCMGVNAHQQAKVMQDSVAHMKGAN</sequence>
<keyword evidence="1" id="KW-0472">Membrane</keyword>
<name>A0ABN9YZ69_9LACO</name>
<feature type="transmembrane region" description="Helical" evidence="1">
    <location>
        <begin position="28"/>
        <end position="49"/>
    </location>
</feature>
<keyword evidence="1" id="KW-1133">Transmembrane helix</keyword>
<organism evidence="2 3">
    <name type="scientific">Fructobacillus fructosus</name>
    <dbReference type="NCBI Taxonomy" id="1631"/>
    <lineage>
        <taxon>Bacteria</taxon>
        <taxon>Bacillati</taxon>
        <taxon>Bacillota</taxon>
        <taxon>Bacilli</taxon>
        <taxon>Lactobacillales</taxon>
        <taxon>Lactobacillaceae</taxon>
        <taxon>Fructobacillus</taxon>
    </lineage>
</organism>
<dbReference type="EMBL" id="CAUZLR010000010">
    <property type="protein sequence ID" value="CAK1251321.1"/>
    <property type="molecule type" value="Genomic_DNA"/>
</dbReference>
<comment type="caution">
    <text evidence="2">The sequence shown here is derived from an EMBL/GenBank/DDBJ whole genome shotgun (WGS) entry which is preliminary data.</text>
</comment>
<evidence type="ECO:0000313" key="2">
    <source>
        <dbReference type="EMBL" id="CAK1251321.1"/>
    </source>
</evidence>
<gene>
    <name evidence="2" type="ORF">R54839_PPFHFPJH_01381</name>
</gene>
<accession>A0ABN9YZ69</accession>
<keyword evidence="3" id="KW-1185">Reference proteome</keyword>
<evidence type="ECO:0000313" key="3">
    <source>
        <dbReference type="Proteomes" id="UP001314261"/>
    </source>
</evidence>
<dbReference type="RefSeq" id="WP_187753955.1">
    <property type="nucleotide sequence ID" value="NZ_CAUZLR010000010.1"/>
</dbReference>
<reference evidence="2 3" key="1">
    <citation type="submission" date="2023-10" db="EMBL/GenBank/DDBJ databases">
        <authorList>
            <person name="Botero Cardona J."/>
        </authorList>
    </citation>
    <scope>NUCLEOTIDE SEQUENCE [LARGE SCALE GENOMIC DNA]</scope>
    <source>
        <strain evidence="2 3">R-54839</strain>
    </source>
</reference>
<evidence type="ECO:0000256" key="1">
    <source>
        <dbReference type="SAM" id="Phobius"/>
    </source>
</evidence>
<protein>
    <submittedName>
        <fullName evidence="2">Uncharacterized protein</fullName>
    </submittedName>
</protein>
<dbReference type="Proteomes" id="UP001314261">
    <property type="component" value="Unassembled WGS sequence"/>
</dbReference>
<keyword evidence="1" id="KW-0812">Transmembrane</keyword>